<feature type="compositionally biased region" description="Low complexity" evidence="2">
    <location>
        <begin position="862"/>
        <end position="884"/>
    </location>
</feature>
<protein>
    <submittedName>
        <fullName evidence="3">Uncharacterized protein</fullName>
    </submittedName>
</protein>
<feature type="region of interest" description="Disordered" evidence="2">
    <location>
        <begin position="251"/>
        <end position="584"/>
    </location>
</feature>
<evidence type="ECO:0000256" key="1">
    <source>
        <dbReference type="PROSITE-ProRule" id="PRU00339"/>
    </source>
</evidence>
<feature type="compositionally biased region" description="Polar residues" evidence="2">
    <location>
        <begin position="283"/>
        <end position="294"/>
    </location>
</feature>
<feature type="compositionally biased region" description="Low complexity" evidence="2">
    <location>
        <begin position="694"/>
        <end position="705"/>
    </location>
</feature>
<dbReference type="InterPro" id="IPR019734">
    <property type="entry name" value="TPR_rpt"/>
</dbReference>
<proteinExistence type="predicted"/>
<feature type="compositionally biased region" description="Low complexity" evidence="2">
    <location>
        <begin position="1002"/>
        <end position="1013"/>
    </location>
</feature>
<accession>A0A0G4EPX7</accession>
<dbReference type="SUPFAM" id="SSF48452">
    <property type="entry name" value="TPR-like"/>
    <property type="match status" value="1"/>
</dbReference>
<dbReference type="InParanoid" id="A0A0G4EPX7"/>
<dbReference type="PANTHER" id="PTHR15544">
    <property type="entry name" value="OSMOSIS RESPONSIVE FACTOR"/>
    <property type="match status" value="1"/>
</dbReference>
<feature type="region of interest" description="Disordered" evidence="2">
    <location>
        <begin position="855"/>
        <end position="1013"/>
    </location>
</feature>
<gene>
    <name evidence="3" type="ORF">Vbra_12578</name>
</gene>
<feature type="compositionally biased region" description="Basic and acidic residues" evidence="2">
    <location>
        <begin position="732"/>
        <end position="741"/>
    </location>
</feature>
<feature type="compositionally biased region" description="Basic and acidic residues" evidence="2">
    <location>
        <begin position="43"/>
        <end position="54"/>
    </location>
</feature>
<feature type="compositionally biased region" description="Gly residues" evidence="2">
    <location>
        <begin position="460"/>
        <end position="481"/>
    </location>
</feature>
<feature type="compositionally biased region" description="Basic and acidic residues" evidence="2">
    <location>
        <begin position="272"/>
        <end position="282"/>
    </location>
</feature>
<feature type="compositionally biased region" description="Pro residues" evidence="2">
    <location>
        <begin position="929"/>
        <end position="938"/>
    </location>
</feature>
<feature type="compositionally biased region" description="Basic and acidic residues" evidence="2">
    <location>
        <begin position="353"/>
        <end position="377"/>
    </location>
</feature>
<dbReference type="InterPro" id="IPR052658">
    <property type="entry name" value="TPR-containing"/>
</dbReference>
<dbReference type="InterPro" id="IPR011990">
    <property type="entry name" value="TPR-like_helical_dom_sf"/>
</dbReference>
<evidence type="ECO:0000313" key="4">
    <source>
        <dbReference type="Proteomes" id="UP000041254"/>
    </source>
</evidence>
<dbReference type="VEuPathDB" id="CryptoDB:Vbra_12578"/>
<dbReference type="EMBL" id="CDMY01000281">
    <property type="protein sequence ID" value="CEL99468.1"/>
    <property type="molecule type" value="Genomic_DNA"/>
</dbReference>
<dbReference type="Proteomes" id="UP000041254">
    <property type="component" value="Unassembled WGS sequence"/>
</dbReference>
<keyword evidence="1" id="KW-0802">TPR repeat</keyword>
<feature type="compositionally biased region" description="Acidic residues" evidence="2">
    <location>
        <begin position="711"/>
        <end position="731"/>
    </location>
</feature>
<name>A0A0G4EPX7_VITBC</name>
<dbReference type="Gene3D" id="1.25.40.10">
    <property type="entry name" value="Tetratricopeptide repeat domain"/>
    <property type="match status" value="1"/>
</dbReference>
<feature type="compositionally biased region" description="Low complexity" evidence="2">
    <location>
        <begin position="424"/>
        <end position="433"/>
    </location>
</feature>
<feature type="region of interest" description="Disordered" evidence="2">
    <location>
        <begin position="687"/>
        <end position="753"/>
    </location>
</feature>
<keyword evidence="4" id="KW-1185">Reference proteome</keyword>
<reference evidence="3 4" key="1">
    <citation type="submission" date="2014-11" db="EMBL/GenBank/DDBJ databases">
        <authorList>
            <person name="Zhu J."/>
            <person name="Qi W."/>
            <person name="Song R."/>
        </authorList>
    </citation>
    <scope>NUCLEOTIDE SEQUENCE [LARGE SCALE GENOMIC DNA]</scope>
</reference>
<feature type="repeat" description="TPR" evidence="1">
    <location>
        <begin position="149"/>
        <end position="182"/>
    </location>
</feature>
<feature type="compositionally biased region" description="Acidic residues" evidence="2">
    <location>
        <begin position="539"/>
        <end position="567"/>
    </location>
</feature>
<evidence type="ECO:0000313" key="3">
    <source>
        <dbReference type="EMBL" id="CEL99468.1"/>
    </source>
</evidence>
<feature type="compositionally biased region" description="Basic and acidic residues" evidence="2">
    <location>
        <begin position="300"/>
        <end position="320"/>
    </location>
</feature>
<dbReference type="AlphaFoldDB" id="A0A0G4EPX7"/>
<dbReference type="OrthoDB" id="432618at2759"/>
<feature type="compositionally biased region" description="Basic and acidic residues" evidence="2">
    <location>
        <begin position="519"/>
        <end position="528"/>
    </location>
</feature>
<dbReference type="STRING" id="1169540.A0A0G4EPX7"/>
<organism evidence="3 4">
    <name type="scientific">Vitrella brassicaformis (strain CCMP3155)</name>
    <dbReference type="NCBI Taxonomy" id="1169540"/>
    <lineage>
        <taxon>Eukaryota</taxon>
        <taxon>Sar</taxon>
        <taxon>Alveolata</taxon>
        <taxon>Colpodellida</taxon>
        <taxon>Vitrellaceae</taxon>
        <taxon>Vitrella</taxon>
    </lineage>
</organism>
<feature type="region of interest" description="Disordered" evidence="2">
    <location>
        <begin position="1"/>
        <end position="60"/>
    </location>
</feature>
<feature type="compositionally biased region" description="Basic residues" evidence="2">
    <location>
        <begin position="337"/>
        <end position="352"/>
    </location>
</feature>
<sequence>MASAGRGDVPTRTAVSFKLTSARTSASRRPNDASEWPFDGGQDDTRMRKPDRKPPSQPQAAAAAMDLVRAPARLLKDQETLGAQLREQGNIFAANDDFLSALLSWEKAITISPRAALYEQCAQALLRLDEPFRAIKAAKRAIVMDAQWQPGYLTLGRALLDFGEVDSAVSALEKCVGMEPDDDEAAEELERAFRIRDQARTTNDRGRGVMVNNRQFGHLPFWETAQPVDHSFDTDIVRHAPRLTRLGILSTTATSQPSSSSPQPLPPSGHHTSADNRGEPSSRRQTNVETNEVQPSAGPEHTDWFGDTMKGGEPEKRREAFAWGLGGEEDERQQAAWRHRGKAKGKGGKKASRLSDEAYEEMERIGRQQDEYDRLERWDEDDEDMERERDPPTMMKIVQAIPRSEGAASSSSQPIIQVPHPPMASSRARSSASVKLERVKQEEEMDDAVANGPALDGHHGGLMSGRGGGGASGNGAQGSGEGEGEAGPALGQSMGGGMDDGDEMGAAPVGGGRAAARVAEQKNAEIAKKGRKRAHKDDSEEDGDDDDDDYEDDDISSSEEGDDSDAEAADRSPSPPRSRHSDLQKSMREFLRKLRDRFGPRHTLGIQFRRRQGVQSPALHVRLTARGAGPNKWVVNKYFGLKEYKTIRALFKAAIIYRKNELPKHKDKNSNRCIRRITGWEQLLADHQFPDDPPAAAAAAAAADAQQYKDDNEDNEDNDDHEDDDISSGEENDGKDAEAADRSPSPPRSRHSELEKSMWEFFDKLKDKFCSLGIHFRRSRGVQSPALHVRLTARGGGPNQWVVNKRFGLKEYKTARSLFRKAINYRNSELPKHKEKKSDRLIPRITGWEQLLADHQFPDDPPAAAAAAAVADAPPSPSPSSSRSPSPPSRRGKKKQKRQARDDNYKGKKRANKRRRTGSSVGSQDEQMPPAPPPPPPICSDGHREQSAGGGNAVKQEGDGGRGSAAADDHDGNREAAQGEGQYNDGLGGHGDASGVGGSGNRDGMAAGAAANGPPERAVSPLLLLLLPLRLLVLLLAVGRVKEEKCNVRMHKTVKLSKLTTDDIVAIFTHNEQLQDLVDLVKKARLKGNTFARCLNLTVKRAHQEVFSEPFGVGDVTSILDWLEEINPNEVQVPI</sequence>
<dbReference type="PROSITE" id="PS50005">
    <property type="entry name" value="TPR"/>
    <property type="match status" value="1"/>
</dbReference>
<feature type="compositionally biased region" description="Polar residues" evidence="2">
    <location>
        <begin position="18"/>
        <end position="28"/>
    </location>
</feature>
<feature type="compositionally biased region" description="Low complexity" evidence="2">
    <location>
        <begin position="251"/>
        <end position="262"/>
    </location>
</feature>
<feature type="compositionally biased region" description="Gly residues" evidence="2">
    <location>
        <begin position="986"/>
        <end position="1001"/>
    </location>
</feature>
<evidence type="ECO:0000256" key="2">
    <source>
        <dbReference type="SAM" id="MobiDB-lite"/>
    </source>
</evidence>
<dbReference type="PANTHER" id="PTHR15544:SF0">
    <property type="entry name" value="TETRATRICOPEPTIDE REPEAT PROTEIN 33"/>
    <property type="match status" value="1"/>
</dbReference>
<feature type="compositionally biased region" description="Basic residues" evidence="2">
    <location>
        <begin position="907"/>
        <end position="917"/>
    </location>
</feature>